<dbReference type="AlphaFoldDB" id="X0Y197"/>
<keyword evidence="1" id="KW-0812">Transmembrane</keyword>
<feature type="non-terminal residue" evidence="2">
    <location>
        <position position="90"/>
    </location>
</feature>
<accession>X0Y197</accession>
<name>X0Y197_9ZZZZ</name>
<keyword evidence="1" id="KW-1133">Transmembrane helix</keyword>
<dbReference type="EMBL" id="BARS01046576">
    <property type="protein sequence ID" value="GAG30686.1"/>
    <property type="molecule type" value="Genomic_DNA"/>
</dbReference>
<comment type="caution">
    <text evidence="2">The sequence shown here is derived from an EMBL/GenBank/DDBJ whole genome shotgun (WGS) entry which is preliminary data.</text>
</comment>
<feature type="transmembrane region" description="Helical" evidence="1">
    <location>
        <begin position="6"/>
        <end position="30"/>
    </location>
</feature>
<sequence>MAIQDTIILFIVRFWWTLPLLAVVMFLLILDIMRRINNRILYIRSSRHGGGTLEFIKCTQQGTNLEFFPQKGDKQVAHIESDPYLWVKGT</sequence>
<gene>
    <name evidence="2" type="ORF">S01H1_70085</name>
</gene>
<evidence type="ECO:0000256" key="1">
    <source>
        <dbReference type="SAM" id="Phobius"/>
    </source>
</evidence>
<protein>
    <submittedName>
        <fullName evidence="2">Uncharacterized protein</fullName>
    </submittedName>
</protein>
<reference evidence="2" key="1">
    <citation type="journal article" date="2014" name="Front. Microbiol.">
        <title>High frequency of phylogenetically diverse reductive dehalogenase-homologous genes in deep subseafloor sedimentary metagenomes.</title>
        <authorList>
            <person name="Kawai M."/>
            <person name="Futagami T."/>
            <person name="Toyoda A."/>
            <person name="Takaki Y."/>
            <person name="Nishi S."/>
            <person name="Hori S."/>
            <person name="Arai W."/>
            <person name="Tsubouchi T."/>
            <person name="Morono Y."/>
            <person name="Uchiyama I."/>
            <person name="Ito T."/>
            <person name="Fujiyama A."/>
            <person name="Inagaki F."/>
            <person name="Takami H."/>
        </authorList>
    </citation>
    <scope>NUCLEOTIDE SEQUENCE</scope>
    <source>
        <strain evidence="2">Expedition CK06-06</strain>
    </source>
</reference>
<keyword evidence="1" id="KW-0472">Membrane</keyword>
<organism evidence="2">
    <name type="scientific">marine sediment metagenome</name>
    <dbReference type="NCBI Taxonomy" id="412755"/>
    <lineage>
        <taxon>unclassified sequences</taxon>
        <taxon>metagenomes</taxon>
        <taxon>ecological metagenomes</taxon>
    </lineage>
</organism>
<proteinExistence type="predicted"/>
<evidence type="ECO:0000313" key="2">
    <source>
        <dbReference type="EMBL" id="GAG30686.1"/>
    </source>
</evidence>